<organism evidence="1">
    <name type="scientific">Arundo donax</name>
    <name type="common">Giant reed</name>
    <name type="synonym">Donax arundinaceus</name>
    <dbReference type="NCBI Taxonomy" id="35708"/>
    <lineage>
        <taxon>Eukaryota</taxon>
        <taxon>Viridiplantae</taxon>
        <taxon>Streptophyta</taxon>
        <taxon>Embryophyta</taxon>
        <taxon>Tracheophyta</taxon>
        <taxon>Spermatophyta</taxon>
        <taxon>Magnoliopsida</taxon>
        <taxon>Liliopsida</taxon>
        <taxon>Poales</taxon>
        <taxon>Poaceae</taxon>
        <taxon>PACMAD clade</taxon>
        <taxon>Arundinoideae</taxon>
        <taxon>Arundineae</taxon>
        <taxon>Arundo</taxon>
    </lineage>
</organism>
<name>A0A0A8Y9H0_ARUDO</name>
<protein>
    <submittedName>
        <fullName evidence="1">Uncharacterized protein</fullName>
    </submittedName>
</protein>
<reference evidence="1" key="1">
    <citation type="submission" date="2014-09" db="EMBL/GenBank/DDBJ databases">
        <authorList>
            <person name="Magalhaes I.L.F."/>
            <person name="Oliveira U."/>
            <person name="Santos F.R."/>
            <person name="Vidigal T.H.D.A."/>
            <person name="Brescovit A.D."/>
            <person name="Santos A.J."/>
        </authorList>
    </citation>
    <scope>NUCLEOTIDE SEQUENCE</scope>
    <source>
        <tissue evidence="1">Shoot tissue taken approximately 20 cm above the soil surface</tissue>
    </source>
</reference>
<dbReference type="AlphaFoldDB" id="A0A0A8Y9H0"/>
<accession>A0A0A8Y9H0</accession>
<reference evidence="1" key="2">
    <citation type="journal article" date="2015" name="Data Brief">
        <title>Shoot transcriptome of the giant reed, Arundo donax.</title>
        <authorList>
            <person name="Barrero R.A."/>
            <person name="Guerrero F.D."/>
            <person name="Moolhuijzen P."/>
            <person name="Goolsby J.A."/>
            <person name="Tidwell J."/>
            <person name="Bellgard S.E."/>
            <person name="Bellgard M.I."/>
        </authorList>
    </citation>
    <scope>NUCLEOTIDE SEQUENCE</scope>
    <source>
        <tissue evidence="1">Shoot tissue taken approximately 20 cm above the soil surface</tissue>
    </source>
</reference>
<evidence type="ECO:0000313" key="1">
    <source>
        <dbReference type="EMBL" id="JAD21978.1"/>
    </source>
</evidence>
<dbReference type="EMBL" id="GBRH01275917">
    <property type="protein sequence ID" value="JAD21978.1"/>
    <property type="molecule type" value="Transcribed_RNA"/>
</dbReference>
<proteinExistence type="predicted"/>
<sequence length="63" mass="7010">MTQKACRQSASSFEVIFKWDVTYLSSQGDYDIPVVTCIISLAVKLCKLCYVSHMKMLASSNAV</sequence>